<comment type="cofactor">
    <cofactor evidence="1">
        <name>Mg(2+)</name>
        <dbReference type="ChEBI" id="CHEBI:18420"/>
    </cofactor>
</comment>
<dbReference type="InterPro" id="IPR042530">
    <property type="entry name" value="EME1/EME2_C"/>
</dbReference>
<evidence type="ECO:0000256" key="5">
    <source>
        <dbReference type="ARBA" id="ARBA00022759"/>
    </source>
</evidence>
<sequence length="296" mass="34184">MDANLKANRLITKKEQQHFFILADAKLQNLDIGEELLEVLDNLSIGYKFSDRTFDNTLVWISAKGSEPRKVEYESEVCMVYYNAATFEKDYLEGKVRKDLKMIKSFYPHKGTKTLVVLQSVGDSLLNNPDITSKMYQEFLVELTVAFEFDFIELKNMEEFFTLVNNIQECLEKKSGRKEFLMEGTYIAAKGAKYSKKAYCEGFEDIFSKYWIGMIMSIPGVSEAKAIAIAKKYPNFKNLVKEYNRKDIPESEKKLILCKIEVPSQYGEGKTQKIGKKISEKIYECFSCTDPKMQIE</sequence>
<keyword evidence="14" id="KW-1185">Reference proteome</keyword>
<keyword evidence="7" id="KW-0378">Hydrolase</keyword>
<keyword evidence="6" id="KW-0227">DNA damage</keyword>
<proteinExistence type="predicted"/>
<organism evidence="13 14">
    <name type="scientific">Euplotes crassus</name>
    <dbReference type="NCBI Taxonomy" id="5936"/>
    <lineage>
        <taxon>Eukaryota</taxon>
        <taxon>Sar</taxon>
        <taxon>Alveolata</taxon>
        <taxon>Ciliophora</taxon>
        <taxon>Intramacronucleata</taxon>
        <taxon>Spirotrichea</taxon>
        <taxon>Hypotrichia</taxon>
        <taxon>Euplotida</taxon>
        <taxon>Euplotidae</taxon>
        <taxon>Moneuplotes</taxon>
    </lineage>
</organism>
<evidence type="ECO:0008006" key="15">
    <source>
        <dbReference type="Google" id="ProtNLM"/>
    </source>
</evidence>
<evidence type="ECO:0000256" key="12">
    <source>
        <dbReference type="ARBA" id="ARBA00023254"/>
    </source>
</evidence>
<dbReference type="InterPro" id="IPR033310">
    <property type="entry name" value="Mms4/EME1/EME2"/>
</dbReference>
<keyword evidence="4" id="KW-0479">Metal-binding</keyword>
<evidence type="ECO:0000313" key="13">
    <source>
        <dbReference type="EMBL" id="CAI2376985.1"/>
    </source>
</evidence>
<evidence type="ECO:0000256" key="3">
    <source>
        <dbReference type="ARBA" id="ARBA00022722"/>
    </source>
</evidence>
<evidence type="ECO:0000256" key="4">
    <source>
        <dbReference type="ARBA" id="ARBA00022723"/>
    </source>
</evidence>
<dbReference type="GO" id="GO:0048476">
    <property type="term" value="C:Holliday junction resolvase complex"/>
    <property type="evidence" value="ECO:0007669"/>
    <property type="project" value="InterPro"/>
</dbReference>
<reference evidence="13" key="1">
    <citation type="submission" date="2023-07" db="EMBL/GenBank/DDBJ databases">
        <authorList>
            <consortium name="AG Swart"/>
            <person name="Singh M."/>
            <person name="Singh A."/>
            <person name="Seah K."/>
            <person name="Emmerich C."/>
        </authorList>
    </citation>
    <scope>NUCLEOTIDE SEQUENCE</scope>
    <source>
        <strain evidence="13">DP1</strain>
    </source>
</reference>
<evidence type="ECO:0000256" key="1">
    <source>
        <dbReference type="ARBA" id="ARBA00001946"/>
    </source>
</evidence>
<gene>
    <name evidence="13" type="ORF">ECRASSUSDP1_LOCUS18364</name>
</gene>
<evidence type="ECO:0000256" key="2">
    <source>
        <dbReference type="ARBA" id="ARBA00004123"/>
    </source>
</evidence>
<evidence type="ECO:0000256" key="10">
    <source>
        <dbReference type="ARBA" id="ARBA00023204"/>
    </source>
</evidence>
<keyword evidence="5" id="KW-0255">Endonuclease</keyword>
<dbReference type="PANTHER" id="PTHR21077:SF5">
    <property type="entry name" value="CROSSOVER JUNCTION ENDONUCLEASE MMS4"/>
    <property type="match status" value="1"/>
</dbReference>
<accession>A0AAD2D1V6</accession>
<keyword evidence="11" id="KW-0539">Nucleus</keyword>
<dbReference type="Gene3D" id="1.10.150.670">
    <property type="entry name" value="Crossover junction endonuclease EME1, DNA-binding domain"/>
    <property type="match status" value="1"/>
</dbReference>
<evidence type="ECO:0000256" key="9">
    <source>
        <dbReference type="ARBA" id="ARBA00023172"/>
    </source>
</evidence>
<comment type="caution">
    <text evidence="13">The sequence shown here is derived from an EMBL/GenBank/DDBJ whole genome shotgun (WGS) entry which is preliminary data.</text>
</comment>
<evidence type="ECO:0000313" key="14">
    <source>
        <dbReference type="Proteomes" id="UP001295684"/>
    </source>
</evidence>
<dbReference type="Proteomes" id="UP001295684">
    <property type="component" value="Unassembled WGS sequence"/>
</dbReference>
<dbReference type="GO" id="GO:0046872">
    <property type="term" value="F:metal ion binding"/>
    <property type="evidence" value="ECO:0007669"/>
    <property type="project" value="UniProtKB-KW"/>
</dbReference>
<comment type="subcellular location">
    <subcellularLocation>
        <location evidence="2">Nucleus</location>
    </subcellularLocation>
</comment>
<dbReference type="GO" id="GO:0006302">
    <property type="term" value="P:double-strand break repair"/>
    <property type="evidence" value="ECO:0007669"/>
    <property type="project" value="TreeGrafter"/>
</dbReference>
<dbReference type="GO" id="GO:0000712">
    <property type="term" value="P:resolution of meiotic recombination intermediates"/>
    <property type="evidence" value="ECO:0007669"/>
    <property type="project" value="TreeGrafter"/>
</dbReference>
<dbReference type="GO" id="GO:0031297">
    <property type="term" value="P:replication fork processing"/>
    <property type="evidence" value="ECO:0007669"/>
    <property type="project" value="TreeGrafter"/>
</dbReference>
<protein>
    <recommendedName>
        <fullName evidence="15">ERCC4 domain-containing protein</fullName>
    </recommendedName>
</protein>
<evidence type="ECO:0000256" key="7">
    <source>
        <dbReference type="ARBA" id="ARBA00022801"/>
    </source>
</evidence>
<dbReference type="EMBL" id="CAMPGE010018578">
    <property type="protein sequence ID" value="CAI2376985.1"/>
    <property type="molecule type" value="Genomic_DNA"/>
</dbReference>
<name>A0AAD2D1V6_EUPCR</name>
<keyword evidence="8" id="KW-0460">Magnesium</keyword>
<keyword evidence="10" id="KW-0234">DNA repair</keyword>
<keyword evidence="9" id="KW-0233">DNA recombination</keyword>
<dbReference type="GO" id="GO:0031573">
    <property type="term" value="P:mitotic intra-S DNA damage checkpoint signaling"/>
    <property type="evidence" value="ECO:0007669"/>
    <property type="project" value="TreeGrafter"/>
</dbReference>
<evidence type="ECO:0000256" key="6">
    <source>
        <dbReference type="ARBA" id="ARBA00022763"/>
    </source>
</evidence>
<dbReference type="GO" id="GO:0005634">
    <property type="term" value="C:nucleus"/>
    <property type="evidence" value="ECO:0007669"/>
    <property type="project" value="UniProtKB-SubCell"/>
</dbReference>
<evidence type="ECO:0000256" key="8">
    <source>
        <dbReference type="ARBA" id="ARBA00022842"/>
    </source>
</evidence>
<evidence type="ECO:0000256" key="11">
    <source>
        <dbReference type="ARBA" id="ARBA00023242"/>
    </source>
</evidence>
<keyword evidence="12" id="KW-0469">Meiosis</keyword>
<dbReference type="GO" id="GO:0008821">
    <property type="term" value="F:crossover junction DNA endonuclease activity"/>
    <property type="evidence" value="ECO:0007669"/>
    <property type="project" value="TreeGrafter"/>
</dbReference>
<dbReference type="Pfam" id="PF21292">
    <property type="entry name" value="EME1-MUS81_C"/>
    <property type="match status" value="1"/>
</dbReference>
<dbReference type="PANTHER" id="PTHR21077">
    <property type="entry name" value="EME1 PROTEIN"/>
    <property type="match status" value="1"/>
</dbReference>
<dbReference type="AlphaFoldDB" id="A0AAD2D1V6"/>
<keyword evidence="3" id="KW-0540">Nuclease</keyword>